<comment type="similarity">
    <text evidence="1">Belongs to the bacterial sugar transferase family.</text>
</comment>
<dbReference type="EMBL" id="QKZR01000004">
    <property type="protein sequence ID" value="PZX39210.1"/>
    <property type="molecule type" value="Genomic_DNA"/>
</dbReference>
<evidence type="ECO:0000259" key="3">
    <source>
        <dbReference type="Pfam" id="PF02397"/>
    </source>
</evidence>
<comment type="caution">
    <text evidence="4">The sequence shown here is derived from an EMBL/GenBank/DDBJ whole genome shotgun (WGS) entry which is preliminary data.</text>
</comment>
<keyword evidence="2" id="KW-0812">Transmembrane</keyword>
<keyword evidence="2" id="KW-1133">Transmembrane helix</keyword>
<dbReference type="Pfam" id="PF02397">
    <property type="entry name" value="Bac_transf"/>
    <property type="match status" value="1"/>
</dbReference>
<gene>
    <name evidence="4" type="ORF">LX97_02576</name>
</gene>
<dbReference type="Proteomes" id="UP000248584">
    <property type="component" value="Unassembled WGS sequence"/>
</dbReference>
<keyword evidence="5" id="KW-1185">Reference proteome</keyword>
<feature type="transmembrane region" description="Helical" evidence="2">
    <location>
        <begin position="12"/>
        <end position="34"/>
    </location>
</feature>
<name>A0ABX5PWV9_9FLAO</name>
<dbReference type="InterPro" id="IPR003362">
    <property type="entry name" value="Bact_transf"/>
</dbReference>
<dbReference type="RefSeq" id="WP_015364155.1">
    <property type="nucleotide sequence ID" value="NZ_QKZR01000004.1"/>
</dbReference>
<evidence type="ECO:0000313" key="4">
    <source>
        <dbReference type="EMBL" id="PZX39210.1"/>
    </source>
</evidence>
<organism evidence="4 5">
    <name type="scientific">Nonlabens dokdonensis</name>
    <dbReference type="NCBI Taxonomy" id="328515"/>
    <lineage>
        <taxon>Bacteria</taxon>
        <taxon>Pseudomonadati</taxon>
        <taxon>Bacteroidota</taxon>
        <taxon>Flavobacteriia</taxon>
        <taxon>Flavobacteriales</taxon>
        <taxon>Flavobacteriaceae</taxon>
        <taxon>Nonlabens</taxon>
    </lineage>
</organism>
<sequence>MYLLFKRFFDIVLSILLLIILLPLFTVIALIIYIQDFGTPIFKQKRLGKNGEEFLFYKFRSMPLDTPDLESKERDKLEITPFGTFIRRTNLDELPQFFNVLVGDMSFIGPRPPILKQLSLIKLRKENGSLNLRPGLTGWAQVNSYDNMPENIKAKFDGEYYDKISLKMDLKILLKTVVYFTKKPPTY</sequence>
<keyword evidence="2" id="KW-0472">Membrane</keyword>
<reference evidence="4 5" key="1">
    <citation type="submission" date="2018-06" db="EMBL/GenBank/DDBJ databases">
        <title>Genomic Encyclopedia of Archaeal and Bacterial Type Strains, Phase II (KMG-II): from individual species to whole genera.</title>
        <authorList>
            <person name="Goeker M."/>
        </authorList>
    </citation>
    <scope>NUCLEOTIDE SEQUENCE [LARGE SCALE GENOMIC DNA]</scope>
    <source>
        <strain evidence="4 5">DSM 17205</strain>
    </source>
</reference>
<evidence type="ECO:0000256" key="2">
    <source>
        <dbReference type="SAM" id="Phobius"/>
    </source>
</evidence>
<dbReference type="PANTHER" id="PTHR30576:SF0">
    <property type="entry name" value="UNDECAPRENYL-PHOSPHATE N-ACETYLGALACTOSAMINYL 1-PHOSPHATE TRANSFERASE-RELATED"/>
    <property type="match status" value="1"/>
</dbReference>
<evidence type="ECO:0000313" key="5">
    <source>
        <dbReference type="Proteomes" id="UP000248584"/>
    </source>
</evidence>
<evidence type="ECO:0000256" key="1">
    <source>
        <dbReference type="ARBA" id="ARBA00006464"/>
    </source>
</evidence>
<feature type="domain" description="Bacterial sugar transferase" evidence="3">
    <location>
        <begin position="6"/>
        <end position="179"/>
    </location>
</feature>
<dbReference type="PANTHER" id="PTHR30576">
    <property type="entry name" value="COLANIC BIOSYNTHESIS UDP-GLUCOSE LIPID CARRIER TRANSFERASE"/>
    <property type="match status" value="1"/>
</dbReference>
<protein>
    <submittedName>
        <fullName evidence="4">O-antigen biosynthesis protein WbqP</fullName>
    </submittedName>
</protein>
<proteinExistence type="inferred from homology"/>
<accession>A0ABX5PWV9</accession>